<dbReference type="VEuPathDB" id="FungiDB:An01g00510"/>
<keyword evidence="3 8" id="KW-0349">Heme</keyword>
<feature type="region of interest" description="Disordered" evidence="10">
    <location>
        <begin position="515"/>
        <end position="534"/>
    </location>
</feature>
<feature type="binding site" description="axial binding residue" evidence="8">
    <location>
        <position position="462"/>
    </location>
    <ligand>
        <name>heme</name>
        <dbReference type="ChEBI" id="CHEBI:30413"/>
    </ligand>
    <ligandPart>
        <name>Fe</name>
        <dbReference type="ChEBI" id="CHEBI:18248"/>
    </ligandPart>
</feature>
<evidence type="ECO:0000256" key="1">
    <source>
        <dbReference type="ARBA" id="ARBA00001971"/>
    </source>
</evidence>
<evidence type="ECO:0000313" key="11">
    <source>
        <dbReference type="RefSeq" id="XP_059603027.1"/>
    </source>
</evidence>
<evidence type="ECO:0000256" key="8">
    <source>
        <dbReference type="PIRSR" id="PIRSR602402-1"/>
    </source>
</evidence>
<dbReference type="PRINTS" id="PR01239">
    <property type="entry name" value="EP450IICYP52"/>
</dbReference>
<organism evidence="11">
    <name type="scientific">Aspergillus niger</name>
    <dbReference type="NCBI Taxonomy" id="5061"/>
    <lineage>
        <taxon>Eukaryota</taxon>
        <taxon>Fungi</taxon>
        <taxon>Dikarya</taxon>
        <taxon>Ascomycota</taxon>
        <taxon>Pezizomycotina</taxon>
        <taxon>Eurotiomycetes</taxon>
        <taxon>Eurotiomycetidae</taxon>
        <taxon>Eurotiales</taxon>
        <taxon>Aspergillaceae</taxon>
        <taxon>Aspergillus</taxon>
        <taxon>Aspergillus subgen. Circumdati</taxon>
    </lineage>
</organism>
<dbReference type="GO" id="GO:0046872">
    <property type="term" value="F:metal ion binding"/>
    <property type="evidence" value="ECO:0007669"/>
    <property type="project" value="UniProtKB-KW"/>
</dbReference>
<dbReference type="InterPro" id="IPR002974">
    <property type="entry name" value="Cyt_P450_E_CYP52_ascomycetes"/>
</dbReference>
<protein>
    <recommendedName>
        <fullName evidence="12">Cytochrome P450 alkane hydroxylase</fullName>
    </recommendedName>
</protein>
<dbReference type="PROSITE" id="PS00086">
    <property type="entry name" value="CYTOCHROME_P450"/>
    <property type="match status" value="1"/>
</dbReference>
<evidence type="ECO:0000256" key="2">
    <source>
        <dbReference type="ARBA" id="ARBA00010617"/>
    </source>
</evidence>
<proteinExistence type="inferred from homology"/>
<keyword evidence="4 8" id="KW-0479">Metal-binding</keyword>
<reference evidence="11" key="1">
    <citation type="submission" date="2025-02" db="EMBL/GenBank/DDBJ databases">
        <authorList>
            <consortium name="NCBI Genome Project"/>
        </authorList>
    </citation>
    <scope>NUCLEOTIDE SEQUENCE</scope>
</reference>
<dbReference type="AlphaFoldDB" id="A0AAJ8BSE9"/>
<keyword evidence="6 8" id="KW-0408">Iron</keyword>
<dbReference type="PRINTS" id="PR00385">
    <property type="entry name" value="P450"/>
</dbReference>
<keyword evidence="5 9" id="KW-0560">Oxidoreductase</keyword>
<evidence type="ECO:0000256" key="5">
    <source>
        <dbReference type="ARBA" id="ARBA00023002"/>
    </source>
</evidence>
<dbReference type="PRINTS" id="PR00464">
    <property type="entry name" value="EP450II"/>
</dbReference>
<evidence type="ECO:0000256" key="4">
    <source>
        <dbReference type="ARBA" id="ARBA00022723"/>
    </source>
</evidence>
<accession>A0AAJ8BSE9</accession>
<dbReference type="GeneID" id="4977082"/>
<dbReference type="InterPro" id="IPR002402">
    <property type="entry name" value="Cyt_P450_E_grp-II"/>
</dbReference>
<sequence length="588" mass="66568">MAFDKVDHPVITIATVILVLWYTTTYLQRKWTHRRIIKANNCQPPPSYPQKDPIFGLDILFEQIKYSKKHKILERAIERFKLYGNTFTQRRFTPFIITCEPENIKTVLSLRFKDYGLAGRIDAMGPLLGHGIFTTDGEHWAQSRAMVRPNFAKEQVAHLDIFEELVNELISLIPTEGRTVDLQELFFELTIDSATEFLFGHSVHSLQKRRTGARDSTEQDFASAFNYAQKAIVADLRLGRLKYLRRDRKVGECIRTCHELVEQFVDSAMRVREQSSEQKALPVGDSHDAKEKQKYLFLHGLAQQTGDRRRIRDELINILLAGRDTTASLLSNLFFMLAKNPRIWNKLREEIAFLEGRAPSYEQLRNLTYVRYCLNESLRLHPVVPANLRFANTDTVLPRGGGPDGKSPVFVPKGCTVAYNVYALHRREDIFGPDANEFRPERWAEIRPGWEYLPFNGGPRICVGQQYALTEAGAVGGGLCTDTLFEEWDEGGIELVRVCYMDGGIEDSVAASVTSEGESGASWSRDSARVPDSDGRQFHVRQDSVAWKCPTCAAAQKSLNLMQPPIAYSSLGLPGDVHYATEGSSQDP</sequence>
<dbReference type="GO" id="GO:0004497">
    <property type="term" value="F:monooxygenase activity"/>
    <property type="evidence" value="ECO:0007669"/>
    <property type="project" value="UniProtKB-KW"/>
</dbReference>
<dbReference type="SUPFAM" id="SSF48264">
    <property type="entry name" value="Cytochrome P450"/>
    <property type="match status" value="1"/>
</dbReference>
<comment type="cofactor">
    <cofactor evidence="1 8">
        <name>heme</name>
        <dbReference type="ChEBI" id="CHEBI:30413"/>
    </cofactor>
</comment>
<comment type="similarity">
    <text evidence="2 9">Belongs to the cytochrome P450 family.</text>
</comment>
<feature type="compositionally biased region" description="Polar residues" evidence="10">
    <location>
        <begin position="515"/>
        <end position="525"/>
    </location>
</feature>
<evidence type="ECO:0008006" key="12">
    <source>
        <dbReference type="Google" id="ProtNLM"/>
    </source>
</evidence>
<dbReference type="Pfam" id="PF00067">
    <property type="entry name" value="p450"/>
    <property type="match status" value="1"/>
</dbReference>
<dbReference type="InterPro" id="IPR017972">
    <property type="entry name" value="Cyt_P450_CS"/>
</dbReference>
<keyword evidence="7 9" id="KW-0503">Monooxygenase</keyword>
<dbReference type="InterPro" id="IPR036396">
    <property type="entry name" value="Cyt_P450_sf"/>
</dbReference>
<dbReference type="PANTHER" id="PTHR24287">
    <property type="entry name" value="P450, PUTATIVE (EUROFUNG)-RELATED"/>
    <property type="match status" value="1"/>
</dbReference>
<dbReference type="RefSeq" id="XP_059603027.1">
    <property type="nucleotide sequence ID" value="XM_059747742.1"/>
</dbReference>
<name>A0AAJ8BSE9_ASPNG</name>
<dbReference type="InterPro" id="IPR001128">
    <property type="entry name" value="Cyt_P450"/>
</dbReference>
<evidence type="ECO:0000256" key="10">
    <source>
        <dbReference type="SAM" id="MobiDB-lite"/>
    </source>
</evidence>
<dbReference type="InterPro" id="IPR047146">
    <property type="entry name" value="Cyt_P450_E_CYP52_fungi"/>
</dbReference>
<evidence type="ECO:0000256" key="7">
    <source>
        <dbReference type="ARBA" id="ARBA00023033"/>
    </source>
</evidence>
<dbReference type="CDD" id="cd11063">
    <property type="entry name" value="CYP52"/>
    <property type="match status" value="1"/>
</dbReference>
<gene>
    <name evidence="11" type="ORF">An01g00510</name>
</gene>
<evidence type="ECO:0000256" key="3">
    <source>
        <dbReference type="ARBA" id="ARBA00022617"/>
    </source>
</evidence>
<dbReference type="KEGG" id="ang:An01g00510"/>
<dbReference type="PANTHER" id="PTHR24287:SF17">
    <property type="entry name" value="P450, PUTATIVE (EUROFUNG)-RELATED"/>
    <property type="match status" value="1"/>
</dbReference>
<evidence type="ECO:0000256" key="6">
    <source>
        <dbReference type="ARBA" id="ARBA00023004"/>
    </source>
</evidence>
<dbReference type="Gene3D" id="1.10.630.10">
    <property type="entry name" value="Cytochrome P450"/>
    <property type="match status" value="1"/>
</dbReference>
<reference evidence="11" key="2">
    <citation type="submission" date="2025-08" db="UniProtKB">
        <authorList>
            <consortium name="RefSeq"/>
        </authorList>
    </citation>
    <scope>IDENTIFICATION</scope>
</reference>
<evidence type="ECO:0000256" key="9">
    <source>
        <dbReference type="RuleBase" id="RU000461"/>
    </source>
</evidence>